<reference evidence="3" key="1">
    <citation type="journal article" date="2023" name="Mar. Drugs">
        <title>Gemmata algarum, a Novel Planctomycete Isolated from an Algal Mat, Displays Antimicrobial Activity.</title>
        <authorList>
            <person name="Kumar G."/>
            <person name="Kallscheuer N."/>
            <person name="Kashif M."/>
            <person name="Ahamad S."/>
            <person name="Jagadeeshwari U."/>
            <person name="Pannikurungottu S."/>
            <person name="Haufschild T."/>
            <person name="Kabuu M."/>
            <person name="Sasikala C."/>
            <person name="Jogler C."/>
            <person name="Ramana C."/>
        </authorList>
    </citation>
    <scope>NUCLEOTIDE SEQUENCE [LARGE SCALE GENOMIC DNA]</scope>
    <source>
        <strain evidence="3">JC673</strain>
    </source>
</reference>
<sequence length="116" mass="13419">MKTRLRDEEDVLWDSAANLQRGIEAAGGWLYLTTHRLIFEAHAFNVQSGTTAIPLRDIAGARKCWTKFLGLIPIFPNSLAVDTVKGKTYRFVLFGRDEWLRAIRKARRKREDEDDR</sequence>
<keyword evidence="3" id="KW-1185">Reference proteome</keyword>
<accession>A0ABU5F2M2</accession>
<dbReference type="InterPro" id="IPR004182">
    <property type="entry name" value="GRAM"/>
</dbReference>
<dbReference type="Pfam" id="PF02893">
    <property type="entry name" value="GRAM"/>
    <property type="match status" value="1"/>
</dbReference>
<organism evidence="2 3">
    <name type="scientific">Gemmata algarum</name>
    <dbReference type="NCBI Taxonomy" id="2975278"/>
    <lineage>
        <taxon>Bacteria</taxon>
        <taxon>Pseudomonadati</taxon>
        <taxon>Planctomycetota</taxon>
        <taxon>Planctomycetia</taxon>
        <taxon>Gemmatales</taxon>
        <taxon>Gemmataceae</taxon>
        <taxon>Gemmata</taxon>
    </lineage>
</organism>
<dbReference type="EMBL" id="JAXBLV010000193">
    <property type="protein sequence ID" value="MDY3561383.1"/>
    <property type="molecule type" value="Genomic_DNA"/>
</dbReference>
<comment type="caution">
    <text evidence="2">The sequence shown here is derived from an EMBL/GenBank/DDBJ whole genome shotgun (WGS) entry which is preliminary data.</text>
</comment>
<protein>
    <submittedName>
        <fullName evidence="2">GRAM domain-containing protein</fullName>
    </submittedName>
</protein>
<dbReference type="InterPro" id="IPR011993">
    <property type="entry name" value="PH-like_dom_sf"/>
</dbReference>
<evidence type="ECO:0000313" key="3">
    <source>
        <dbReference type="Proteomes" id="UP001272242"/>
    </source>
</evidence>
<evidence type="ECO:0000313" key="2">
    <source>
        <dbReference type="EMBL" id="MDY3561383.1"/>
    </source>
</evidence>
<dbReference type="Gene3D" id="2.30.29.30">
    <property type="entry name" value="Pleckstrin-homology domain (PH domain)/Phosphotyrosine-binding domain (PTB)"/>
    <property type="match status" value="1"/>
</dbReference>
<evidence type="ECO:0000259" key="1">
    <source>
        <dbReference type="Pfam" id="PF02893"/>
    </source>
</evidence>
<gene>
    <name evidence="2" type="ORF">R5W23_002660</name>
</gene>
<dbReference type="RefSeq" id="WP_261189069.1">
    <property type="nucleotide sequence ID" value="NZ_JAXBLV010000193.1"/>
</dbReference>
<dbReference type="Proteomes" id="UP001272242">
    <property type="component" value="Unassembled WGS sequence"/>
</dbReference>
<name>A0ABU5F2M2_9BACT</name>
<proteinExistence type="predicted"/>
<feature type="domain" description="GRAM" evidence="1">
    <location>
        <begin position="4"/>
        <end position="94"/>
    </location>
</feature>